<name>A0A6M1RSZ7_9BACT</name>
<dbReference type="InterPro" id="IPR011444">
    <property type="entry name" value="DUF1549"/>
</dbReference>
<keyword evidence="6" id="KW-1185">Reference proteome</keyword>
<feature type="domain" description="Cytochrome C Planctomycete-type" evidence="4">
    <location>
        <begin position="47"/>
        <end position="107"/>
    </location>
</feature>
<keyword evidence="1" id="KW-0175">Coiled coil</keyword>
<dbReference type="GO" id="GO:0020037">
    <property type="term" value="F:heme binding"/>
    <property type="evidence" value="ECO:0007669"/>
    <property type="project" value="InterPro"/>
</dbReference>
<dbReference type="GO" id="GO:0009055">
    <property type="term" value="F:electron transfer activity"/>
    <property type="evidence" value="ECO:0007669"/>
    <property type="project" value="InterPro"/>
</dbReference>
<dbReference type="RefSeq" id="WP_165107969.1">
    <property type="nucleotide sequence ID" value="NZ_JAAKYA010000071.1"/>
</dbReference>
<dbReference type="Pfam" id="PF07583">
    <property type="entry name" value="PSCyt2"/>
    <property type="match status" value="1"/>
</dbReference>
<dbReference type="PANTHER" id="PTHR35889">
    <property type="entry name" value="CYCLOINULO-OLIGOSACCHARIDE FRUCTANOTRANSFERASE-RELATED"/>
    <property type="match status" value="1"/>
</dbReference>
<dbReference type="Pfam" id="PF07635">
    <property type="entry name" value="PSCyt1"/>
    <property type="match status" value="1"/>
</dbReference>
<dbReference type="EMBL" id="JAAKYA010000071">
    <property type="protein sequence ID" value="NGO39755.1"/>
    <property type="molecule type" value="Genomic_DNA"/>
</dbReference>
<dbReference type="Proteomes" id="UP000477311">
    <property type="component" value="Unassembled WGS sequence"/>
</dbReference>
<evidence type="ECO:0000256" key="1">
    <source>
        <dbReference type="SAM" id="Coils"/>
    </source>
</evidence>
<feature type="domain" description="DUF1553" evidence="3">
    <location>
        <begin position="727"/>
        <end position="985"/>
    </location>
</feature>
<proteinExistence type="predicted"/>
<dbReference type="PANTHER" id="PTHR35889:SF3">
    <property type="entry name" value="F-BOX DOMAIN-CONTAINING PROTEIN"/>
    <property type="match status" value="1"/>
</dbReference>
<evidence type="ECO:0000313" key="6">
    <source>
        <dbReference type="Proteomes" id="UP000477311"/>
    </source>
</evidence>
<dbReference type="SUPFAM" id="SSF46626">
    <property type="entry name" value="Cytochrome c"/>
    <property type="match status" value="1"/>
</dbReference>
<evidence type="ECO:0000259" key="4">
    <source>
        <dbReference type="Pfam" id="PF07635"/>
    </source>
</evidence>
<dbReference type="InterPro" id="IPR036909">
    <property type="entry name" value="Cyt_c-like_dom_sf"/>
</dbReference>
<evidence type="ECO:0000313" key="5">
    <source>
        <dbReference type="EMBL" id="NGO39755.1"/>
    </source>
</evidence>
<dbReference type="AlphaFoldDB" id="A0A6M1RSZ7"/>
<dbReference type="InterPro" id="IPR011429">
    <property type="entry name" value="Cyt_c_Planctomycete-type"/>
</dbReference>
<evidence type="ECO:0000259" key="2">
    <source>
        <dbReference type="Pfam" id="PF07583"/>
    </source>
</evidence>
<sequence>MSPQPTARWPAGLVPAVIAWVWVLVHAGAAEPLRFNRDIRPILSDHCFHCHGFDANHRKADLRLDTREGATAPRKGRPAVVPGDPEASELWHRITAADPADRMPPPDSGHVLTPEQIERVRRWIAEGAPYEKHWSFEPPQRPPLPEVRRTDWPRNAVDRFILARLEREGLAPSPEADRVTLIRRVTLDLTGLPPTPEEVEAFLKDNRPDAYERLVDRLLDSPRYGEHMAHYWLDAARYGDTHGLHLDNERSMWAYRDWVVSAFNRNLPFDRFTVEQLAGDLLPNPTRDQLIASGFNRCNVTTSEGGAIEEEFRVRYAVDRVETVGTVWMGLTLGCAACHDHKIDPITQKEFYQLFAIFNNLAENAMDGNALLPPPSLSLPTPEQERELAALERRLQELESALTARVAQVAYRDPAEQEDRARPQPVEVSWVDDDFPPGAEPRRNEGNPAHRWVMVEEGPVQKGRRSLERSGQGVHQTFFSSCDQPLVVGTDDVLFAHVFLDPEAPPTAVMLQYHVDGQWSRRANWGDPDAIPYGRPGTPEKLQMGPLPPVGRWVRLEVSTAALGLAPGTRITGMAFTLFGGRAWWDHAGLVTVRDPGRDPEQSLTAWWDRERSRARESGLPESLRRLLDRSWTELTPGERDDVRFHYLRHVYTGDAELVELRTQREKVRAQKADLERQIPGTLISRELEQPRPAHVLIRGQYDKPGEPVGPGVPAILPPLPPAERTNRLTFALWLVSPEHPLTARVTVNRFWQQLFGIGLVRTSEDFGLRGEWPSHPELLDWLAVEFRESGWDVKRLMRLLVTSATYRQSSRVTPELLERDPENRLLARGPRHRLDAEVVRDSVLFVSGLLNLEMGGRGVRPYQPPGIWEAVGYTTSNTARYEQDHGPALYRRSLYTFWKRTAPPPFMVLFDAPSREQCTVRRERTTTPLQALALMNDVQVVEASRHLGARMWREGGTDDRARLRRGFRLVTGRAPEPEEELVLLENLKRQRARYQNDLESARALLAVGESPAPEDIPPGELAAYTLVANLLLNLDEFLTKN</sequence>
<gene>
    <name evidence="5" type="ORF">G4L39_10165</name>
</gene>
<organism evidence="5 6">
    <name type="scientific">Limisphaera ngatamarikiensis</name>
    <dbReference type="NCBI Taxonomy" id="1324935"/>
    <lineage>
        <taxon>Bacteria</taxon>
        <taxon>Pseudomonadati</taxon>
        <taxon>Verrucomicrobiota</taxon>
        <taxon>Verrucomicrobiia</taxon>
        <taxon>Limisphaerales</taxon>
        <taxon>Limisphaeraceae</taxon>
        <taxon>Limisphaera</taxon>
    </lineage>
</organism>
<accession>A0A6M1RSZ7</accession>
<protein>
    <submittedName>
        <fullName evidence="5">DUF1553 domain-containing protein</fullName>
    </submittedName>
</protein>
<comment type="caution">
    <text evidence="5">The sequence shown here is derived from an EMBL/GenBank/DDBJ whole genome shotgun (WGS) entry which is preliminary data.</text>
</comment>
<dbReference type="Pfam" id="PF07587">
    <property type="entry name" value="PSD1"/>
    <property type="match status" value="1"/>
</dbReference>
<evidence type="ECO:0000259" key="3">
    <source>
        <dbReference type="Pfam" id="PF07587"/>
    </source>
</evidence>
<reference evidence="5 6" key="1">
    <citation type="submission" date="2020-02" db="EMBL/GenBank/DDBJ databases">
        <title>Draft genome sequence of Limisphaera ngatamarikiensis NGM72.4T, a thermophilic Verrucomicrobia grouped in subdivision 3.</title>
        <authorList>
            <person name="Carere C.R."/>
            <person name="Steen J."/>
            <person name="Hugenholtz P."/>
            <person name="Stott M.B."/>
        </authorList>
    </citation>
    <scope>NUCLEOTIDE SEQUENCE [LARGE SCALE GENOMIC DNA]</scope>
    <source>
        <strain evidence="5 6">NGM72.4</strain>
    </source>
</reference>
<feature type="domain" description="DUF1549" evidence="2">
    <location>
        <begin position="157"/>
        <end position="362"/>
    </location>
</feature>
<feature type="coiled-coil region" evidence="1">
    <location>
        <begin position="381"/>
        <end position="408"/>
    </location>
</feature>
<dbReference type="InterPro" id="IPR022655">
    <property type="entry name" value="DUF1553"/>
</dbReference>